<feature type="domain" description="Flagellar hook protein FlgE/F/G-like D1" evidence="8">
    <location>
        <begin position="76"/>
        <end position="130"/>
    </location>
</feature>
<evidence type="ECO:0000313" key="10">
    <source>
        <dbReference type="Proteomes" id="UP001606134"/>
    </source>
</evidence>
<keyword evidence="4 5" id="KW-0975">Bacterial flagellum</keyword>
<comment type="similarity">
    <text evidence="2 5">Belongs to the flagella basal body rod proteins family.</text>
</comment>
<dbReference type="Pfam" id="PF07559">
    <property type="entry name" value="FlgE_D2"/>
    <property type="match status" value="1"/>
</dbReference>
<comment type="subcellular location">
    <subcellularLocation>
        <location evidence="1 5">Bacterial flagellum basal body</location>
    </subcellularLocation>
</comment>
<dbReference type="Gene3D" id="2.60.98.20">
    <property type="entry name" value="Flagellar hook protein FlgE"/>
    <property type="match status" value="1"/>
</dbReference>
<feature type="domain" description="Flagellar hook protein FlgE D2" evidence="7">
    <location>
        <begin position="161"/>
        <end position="298"/>
    </location>
</feature>
<protein>
    <recommendedName>
        <fullName evidence="3 5">Flagellar hook protein FlgE</fullName>
    </recommendedName>
</protein>
<dbReference type="Pfam" id="PF22692">
    <property type="entry name" value="LlgE_F_G_D1"/>
    <property type="match status" value="1"/>
</dbReference>
<proteinExistence type="inferred from homology"/>
<dbReference type="Proteomes" id="UP001606134">
    <property type="component" value="Unassembled WGS sequence"/>
</dbReference>
<comment type="function">
    <text evidence="5">A flexible structure which links the flagellar filament to the drive apparatus in the basal body.</text>
</comment>
<evidence type="ECO:0000256" key="4">
    <source>
        <dbReference type="ARBA" id="ARBA00023143"/>
    </source>
</evidence>
<dbReference type="PANTHER" id="PTHR30435:SF1">
    <property type="entry name" value="FLAGELLAR HOOK PROTEIN FLGE"/>
    <property type="match status" value="1"/>
</dbReference>
<keyword evidence="9" id="KW-0966">Cell projection</keyword>
<dbReference type="InterPro" id="IPR037058">
    <property type="entry name" value="Falgellar_hook_FlgE_sf"/>
</dbReference>
<dbReference type="Pfam" id="PF06429">
    <property type="entry name" value="Flg_bbr_C"/>
    <property type="match status" value="1"/>
</dbReference>
<evidence type="ECO:0000259" key="7">
    <source>
        <dbReference type="Pfam" id="PF07559"/>
    </source>
</evidence>
<keyword evidence="9" id="KW-0282">Flagellum</keyword>
<evidence type="ECO:0000313" key="9">
    <source>
        <dbReference type="EMBL" id="MFG6488975.1"/>
    </source>
</evidence>
<name>A0ABW7HGD2_9BURK</name>
<dbReference type="InterPro" id="IPR020013">
    <property type="entry name" value="Flagellar_FlgE/F/G"/>
</dbReference>
<evidence type="ECO:0000259" key="6">
    <source>
        <dbReference type="Pfam" id="PF06429"/>
    </source>
</evidence>
<dbReference type="InterPro" id="IPR011491">
    <property type="entry name" value="FlgE_D2"/>
</dbReference>
<sequence length="417" mass="42005">MSFEIALAGISAVSSSLDQISNNIANAGTYGYKSSRANFQAVYADGQTNGAEVGSVTQSMGKVGGIVNTGKSMDAMIGGQGFFAVRNANGQVVYTRVGQFNTDKDGFVVDATGRKLQGYAAVLDKNGQAVAGAALGALGDLKVPAGQIGAQATTTLAYSGNLSADWTAPANPTFDSSDPTSYNSSVTSVVYDSLGKQHTLTQYFVSAGIGAVNTYYSFDGAARKDAAGAATPDTRMAFDTNGQLTGVTSATLAITPPAGATFTAAPAGAAPLAVAISYTNTTAFSGDTTTLANTANGYTAGILTGTAIGEDGSVVATYSNGLKQTVGTVALATFADENALTPLSGTSWGSNNATGPALFSQPGAGAAPKLAVGSLEQSNVDVTSELVSLMTSQQVYQANAKVISTQSQMMQSLMQAV</sequence>
<keyword evidence="10" id="KW-1185">Reference proteome</keyword>
<dbReference type="PANTHER" id="PTHR30435">
    <property type="entry name" value="FLAGELLAR PROTEIN"/>
    <property type="match status" value="1"/>
</dbReference>
<evidence type="ECO:0000256" key="5">
    <source>
        <dbReference type="RuleBase" id="RU362116"/>
    </source>
</evidence>
<dbReference type="SUPFAM" id="SSF117143">
    <property type="entry name" value="Flagellar hook protein flgE"/>
    <property type="match status" value="1"/>
</dbReference>
<evidence type="ECO:0000259" key="8">
    <source>
        <dbReference type="Pfam" id="PF22692"/>
    </source>
</evidence>
<reference evidence="9 10" key="1">
    <citation type="submission" date="2024-08" db="EMBL/GenBank/DDBJ databases">
        <authorList>
            <person name="Lu H."/>
        </authorList>
    </citation>
    <scope>NUCLEOTIDE SEQUENCE [LARGE SCALE GENOMIC DNA]</scope>
    <source>
        <strain evidence="9 10">BYS78W</strain>
    </source>
</reference>
<dbReference type="EMBL" id="JBIGIC010000010">
    <property type="protein sequence ID" value="MFG6488975.1"/>
    <property type="molecule type" value="Genomic_DNA"/>
</dbReference>
<keyword evidence="9" id="KW-0969">Cilium</keyword>
<evidence type="ECO:0000256" key="2">
    <source>
        <dbReference type="ARBA" id="ARBA00009677"/>
    </source>
</evidence>
<comment type="caution">
    <text evidence="9">The sequence shown here is derived from an EMBL/GenBank/DDBJ whole genome shotgun (WGS) entry which is preliminary data.</text>
</comment>
<dbReference type="NCBIfam" id="TIGR03506">
    <property type="entry name" value="FlgEFG_subfam"/>
    <property type="match status" value="1"/>
</dbReference>
<dbReference type="InterPro" id="IPR010930">
    <property type="entry name" value="Flg_bb/hook_C_dom"/>
</dbReference>
<dbReference type="RefSeq" id="WP_394414891.1">
    <property type="nucleotide sequence ID" value="NZ_JBIGIC010000010.1"/>
</dbReference>
<dbReference type="InterPro" id="IPR053967">
    <property type="entry name" value="LlgE_F_G-like_D1"/>
</dbReference>
<organism evidence="9 10">
    <name type="scientific">Pelomonas candidula</name>
    <dbReference type="NCBI Taxonomy" id="3299025"/>
    <lineage>
        <taxon>Bacteria</taxon>
        <taxon>Pseudomonadati</taxon>
        <taxon>Pseudomonadota</taxon>
        <taxon>Betaproteobacteria</taxon>
        <taxon>Burkholderiales</taxon>
        <taxon>Sphaerotilaceae</taxon>
        <taxon>Roseateles</taxon>
    </lineage>
</organism>
<dbReference type="InterPro" id="IPR037925">
    <property type="entry name" value="FlgE/F/G-like"/>
</dbReference>
<accession>A0ABW7HGD2</accession>
<gene>
    <name evidence="9" type="ORF">ACG04R_19975</name>
</gene>
<evidence type="ECO:0000256" key="1">
    <source>
        <dbReference type="ARBA" id="ARBA00004117"/>
    </source>
</evidence>
<evidence type="ECO:0000256" key="3">
    <source>
        <dbReference type="ARBA" id="ARBA00019015"/>
    </source>
</evidence>
<feature type="domain" description="Flagellar basal-body/hook protein C-terminal" evidence="6">
    <location>
        <begin position="373"/>
        <end position="415"/>
    </location>
</feature>